<dbReference type="Gene3D" id="3.10.620.30">
    <property type="match status" value="1"/>
</dbReference>
<dbReference type="Pfam" id="PF01841">
    <property type="entry name" value="Transglut_core"/>
    <property type="match status" value="1"/>
</dbReference>
<organism evidence="2 3">
    <name type="scientific">Celeribacter arenosi</name>
    <dbReference type="NCBI Taxonomy" id="792649"/>
    <lineage>
        <taxon>Bacteria</taxon>
        <taxon>Pseudomonadati</taxon>
        <taxon>Pseudomonadota</taxon>
        <taxon>Alphaproteobacteria</taxon>
        <taxon>Rhodobacterales</taxon>
        <taxon>Roseobacteraceae</taxon>
        <taxon>Celeribacter</taxon>
    </lineage>
</organism>
<dbReference type="PANTHER" id="PTHR33490">
    <property type="entry name" value="BLR5614 PROTEIN-RELATED"/>
    <property type="match status" value="1"/>
</dbReference>
<evidence type="ECO:0000313" key="3">
    <source>
        <dbReference type="Proteomes" id="UP001399917"/>
    </source>
</evidence>
<name>A0ABP7JT40_9RHOB</name>
<gene>
    <name evidence="2" type="ORF">GCM10022404_01480</name>
</gene>
<dbReference type="EMBL" id="BAABDF010000001">
    <property type="protein sequence ID" value="GAA3853818.1"/>
    <property type="molecule type" value="Genomic_DNA"/>
</dbReference>
<feature type="domain" description="Transglutaminase-like" evidence="1">
    <location>
        <begin position="158"/>
        <end position="218"/>
    </location>
</feature>
<comment type="caution">
    <text evidence="2">The sequence shown here is derived from an EMBL/GenBank/DDBJ whole genome shotgun (WGS) entry which is preliminary data.</text>
</comment>
<dbReference type="Gene3D" id="2.60.40.2250">
    <property type="match status" value="1"/>
</dbReference>
<sequence>MQIQIDVAMDYALGVDPLVNLAIEVARTDGQDVISDTIAIDYCTVTRVAGEGGLGTRIWADVTSPRMVLRYQATVDVTREVSALDTLAADPRQELPGDVLSFLRPSRLIESHSFLGFVERRFGHLSGGAKIAAMRDWIEAEMEYLPGSSNATTSAIDSFASRQGVCRDYAQLMCAFARAVGIPARCVSVYGLGVDPQDFHAVAQVWLSGGWHLVDPTGMARPDHMAVIAVGRDAGDIAFMETETPADLYYQSVSVMSVA</sequence>
<evidence type="ECO:0000313" key="2">
    <source>
        <dbReference type="EMBL" id="GAA3853818.1"/>
    </source>
</evidence>
<accession>A0ABP7JT40</accession>
<proteinExistence type="predicted"/>
<protein>
    <submittedName>
        <fullName evidence="2">Transglutaminase family protein</fullName>
    </submittedName>
</protein>
<dbReference type="RefSeq" id="WP_344842110.1">
    <property type="nucleotide sequence ID" value="NZ_BAABDF010000001.1"/>
</dbReference>
<dbReference type="SMART" id="SM00460">
    <property type="entry name" value="TGc"/>
    <property type="match status" value="1"/>
</dbReference>
<dbReference type="SUPFAM" id="SSF54001">
    <property type="entry name" value="Cysteine proteinases"/>
    <property type="match status" value="1"/>
</dbReference>
<dbReference type="PANTHER" id="PTHR33490:SF12">
    <property type="entry name" value="BLL5557 PROTEIN"/>
    <property type="match status" value="1"/>
</dbReference>
<dbReference type="InterPro" id="IPR038765">
    <property type="entry name" value="Papain-like_cys_pep_sf"/>
</dbReference>
<evidence type="ECO:0000259" key="1">
    <source>
        <dbReference type="SMART" id="SM00460"/>
    </source>
</evidence>
<dbReference type="InterPro" id="IPR002931">
    <property type="entry name" value="Transglutaminase-like"/>
</dbReference>
<dbReference type="Proteomes" id="UP001399917">
    <property type="component" value="Unassembled WGS sequence"/>
</dbReference>
<keyword evidence="3" id="KW-1185">Reference proteome</keyword>
<reference evidence="3" key="1">
    <citation type="journal article" date="2019" name="Int. J. Syst. Evol. Microbiol.">
        <title>The Global Catalogue of Microorganisms (GCM) 10K type strain sequencing project: providing services to taxonomists for standard genome sequencing and annotation.</title>
        <authorList>
            <consortium name="The Broad Institute Genomics Platform"/>
            <consortium name="The Broad Institute Genome Sequencing Center for Infectious Disease"/>
            <person name="Wu L."/>
            <person name="Ma J."/>
        </authorList>
    </citation>
    <scope>NUCLEOTIDE SEQUENCE [LARGE SCALE GENOMIC DNA]</scope>
    <source>
        <strain evidence="3">JCM 17190</strain>
    </source>
</reference>